<dbReference type="AlphaFoldDB" id="A0AAW2RG81"/>
<comment type="caution">
    <text evidence="2">The sequence shown here is derived from an EMBL/GenBank/DDBJ whole genome shotgun (WGS) entry which is preliminary data.</text>
</comment>
<proteinExistence type="predicted"/>
<reference evidence="2" key="1">
    <citation type="submission" date="2020-06" db="EMBL/GenBank/DDBJ databases">
        <authorList>
            <person name="Li T."/>
            <person name="Hu X."/>
            <person name="Zhang T."/>
            <person name="Song X."/>
            <person name="Zhang H."/>
            <person name="Dai N."/>
            <person name="Sheng W."/>
            <person name="Hou X."/>
            <person name="Wei L."/>
        </authorList>
    </citation>
    <scope>NUCLEOTIDE SEQUENCE</scope>
    <source>
        <strain evidence="2">G02</strain>
        <tissue evidence="2">Leaf</tissue>
    </source>
</reference>
<name>A0AAW2RG81_SESRA</name>
<dbReference type="EMBL" id="JACGWJ010000013">
    <property type="protein sequence ID" value="KAL0379029.1"/>
    <property type="molecule type" value="Genomic_DNA"/>
</dbReference>
<accession>A0AAW2RG81</accession>
<gene>
    <name evidence="2" type="ORF">Sradi_3208400</name>
</gene>
<reference evidence="2" key="2">
    <citation type="journal article" date="2024" name="Plant">
        <title>Genomic evolution and insights into agronomic trait innovations of Sesamum species.</title>
        <authorList>
            <person name="Miao H."/>
            <person name="Wang L."/>
            <person name="Qu L."/>
            <person name="Liu H."/>
            <person name="Sun Y."/>
            <person name="Le M."/>
            <person name="Wang Q."/>
            <person name="Wei S."/>
            <person name="Zheng Y."/>
            <person name="Lin W."/>
            <person name="Duan Y."/>
            <person name="Cao H."/>
            <person name="Xiong S."/>
            <person name="Wang X."/>
            <person name="Wei L."/>
            <person name="Li C."/>
            <person name="Ma Q."/>
            <person name="Ju M."/>
            <person name="Zhao R."/>
            <person name="Li G."/>
            <person name="Mu C."/>
            <person name="Tian Q."/>
            <person name="Mei H."/>
            <person name="Zhang T."/>
            <person name="Gao T."/>
            <person name="Zhang H."/>
        </authorList>
    </citation>
    <scope>NUCLEOTIDE SEQUENCE</scope>
    <source>
        <strain evidence="2">G02</strain>
    </source>
</reference>
<evidence type="ECO:0000256" key="1">
    <source>
        <dbReference type="SAM" id="MobiDB-lite"/>
    </source>
</evidence>
<organism evidence="2">
    <name type="scientific">Sesamum radiatum</name>
    <name type="common">Black benniseed</name>
    <dbReference type="NCBI Taxonomy" id="300843"/>
    <lineage>
        <taxon>Eukaryota</taxon>
        <taxon>Viridiplantae</taxon>
        <taxon>Streptophyta</taxon>
        <taxon>Embryophyta</taxon>
        <taxon>Tracheophyta</taxon>
        <taxon>Spermatophyta</taxon>
        <taxon>Magnoliopsida</taxon>
        <taxon>eudicotyledons</taxon>
        <taxon>Gunneridae</taxon>
        <taxon>Pentapetalae</taxon>
        <taxon>asterids</taxon>
        <taxon>lamiids</taxon>
        <taxon>Lamiales</taxon>
        <taxon>Pedaliaceae</taxon>
        <taxon>Sesamum</taxon>
    </lineage>
</organism>
<sequence length="91" mass="9919">MSFRAYKYTSIPTFETRVEGDEFIELVIPLRNDSIDDPDSRSHSNFESNGLSAASETSNASPLPPRPKGPSTWLAINHASGTPVTPAPLME</sequence>
<feature type="region of interest" description="Disordered" evidence="1">
    <location>
        <begin position="32"/>
        <end position="91"/>
    </location>
</feature>
<evidence type="ECO:0000313" key="2">
    <source>
        <dbReference type="EMBL" id="KAL0379029.1"/>
    </source>
</evidence>
<protein>
    <submittedName>
        <fullName evidence="2">Uncharacterized protein</fullName>
    </submittedName>
</protein>
<feature type="compositionally biased region" description="Polar residues" evidence="1">
    <location>
        <begin position="45"/>
        <end position="61"/>
    </location>
</feature>